<comment type="caution">
    <text evidence="2">The sequence shown here is derived from an EMBL/GenBank/DDBJ whole genome shotgun (WGS) entry which is preliminary data.</text>
</comment>
<gene>
    <name evidence="2" type="ORF">BLNAU_9610</name>
</gene>
<protein>
    <submittedName>
        <fullName evidence="2">Uncharacterized protein</fullName>
    </submittedName>
</protein>
<evidence type="ECO:0000313" key="2">
    <source>
        <dbReference type="EMBL" id="KAK2955382.1"/>
    </source>
</evidence>
<organism evidence="2 3">
    <name type="scientific">Blattamonas nauphoetae</name>
    <dbReference type="NCBI Taxonomy" id="2049346"/>
    <lineage>
        <taxon>Eukaryota</taxon>
        <taxon>Metamonada</taxon>
        <taxon>Preaxostyla</taxon>
        <taxon>Oxymonadida</taxon>
        <taxon>Blattamonas</taxon>
    </lineage>
</organism>
<dbReference type="EMBL" id="JARBJD010000067">
    <property type="protein sequence ID" value="KAK2955382.1"/>
    <property type="molecule type" value="Genomic_DNA"/>
</dbReference>
<name>A0ABQ9XV74_9EUKA</name>
<dbReference type="Proteomes" id="UP001281761">
    <property type="component" value="Unassembled WGS sequence"/>
</dbReference>
<proteinExistence type="predicted"/>
<keyword evidence="3" id="KW-1185">Reference proteome</keyword>
<sequence>MSERTSLSSQSIESSSTEFGNSDIANTTLSEEIQTQSLGSHIQRFESGDESLSWTRLMEWFVEAVIGTELFRNEHPSAPPLISENIRIDSSSTIVIAFPSSPDEPSISGSLSSDISTLCAFFLHIHRTLEINNRLILPFDYTQQDIVFARFMVALVEECVSSNKLILPNSSPTDHFQSFVEFYHQLCERDEFYTNSFLPHTLVLSFGHYVLQPDRCSSFILPDHSFLRADDIIEYSEELLNVVKKIKVTHSLEGVRNVYFDWTEWVTMMETIEKVATLGRDLSFLQSRCLRTTLHSLQTKHQHIVNPSPIVENTETDTPPFLITGDHSNFSASVISTQIALPSDQSSSESQVLASDQLVFHADSIVHHSQQVLYAIHDILTRPHHISFLWDNRPSYTSDTELDALHQPDPRFIDENEKFDISLFDEADDQTIVASLRRCRDVLDATQSTKCIVDINAFRTSLVSGLNSSNRAIQFECYPLFFEIGEFLSTVDDPRDIQFQSLRKAFRDGTYCERMALLNMWVRWLLGRHSCRHGEKMAESDFDFDGLLDADLSDTSLFYRACIFIRLIFLNEAVSMSQKWKLDFLHSFEKRHQMMSRLSCDPSPSSEYDNTRQSMSRDTNLLGSLLSVFRGCDFPAALTERITIDLDSFPHDIMYWVSPSFFLNHTSIDPNHRHSFFPMDLMFERYLRSDPDEFFEEWPDLSDCTPRKFLTTPSVGLHSLLLRSPELNLNPLTLHNLLRMLTLDISGQDTTKEDCLILFAHFPPPRLFDTLLSSLSLFLPSTPERTFCLNLFRDFGDLTSPFGACASLAQVFNMLSPLEQTRKQFESDLLSRVGDVVVSLHWLNIPAHFDSPLLCHLPSLAGAQRGVLQTLSSHSGIPSLLNPTNTAIFLKSIEAMINLASSDYYYFTIGSSVAGNLAFNLKSPVPAVMSAAFEFFHRFVSVSSDADRIELVKQERLLIPPNAMFQTCSPSSPIEVPEHLSALSSIQPALTNSQHDLVFRTIS</sequence>
<reference evidence="2 3" key="1">
    <citation type="journal article" date="2022" name="bioRxiv">
        <title>Genomics of Preaxostyla Flagellates Illuminates Evolutionary Transitions and the Path Towards Mitochondrial Loss.</title>
        <authorList>
            <person name="Novak L.V.F."/>
            <person name="Treitli S.C."/>
            <person name="Pyrih J."/>
            <person name="Halakuc P."/>
            <person name="Pipaliya S.V."/>
            <person name="Vacek V."/>
            <person name="Brzon O."/>
            <person name="Soukal P."/>
            <person name="Eme L."/>
            <person name="Dacks J.B."/>
            <person name="Karnkowska A."/>
            <person name="Elias M."/>
            <person name="Hampl V."/>
        </authorList>
    </citation>
    <scope>NUCLEOTIDE SEQUENCE [LARGE SCALE GENOMIC DNA]</scope>
    <source>
        <strain evidence="2">NAU3</strain>
        <tissue evidence="2">Gut</tissue>
    </source>
</reference>
<evidence type="ECO:0000313" key="3">
    <source>
        <dbReference type="Proteomes" id="UP001281761"/>
    </source>
</evidence>
<feature type="region of interest" description="Disordered" evidence="1">
    <location>
        <begin position="1"/>
        <end position="22"/>
    </location>
</feature>
<feature type="compositionally biased region" description="Low complexity" evidence="1">
    <location>
        <begin position="1"/>
        <end position="18"/>
    </location>
</feature>
<accession>A0ABQ9XV74</accession>
<evidence type="ECO:0000256" key="1">
    <source>
        <dbReference type="SAM" id="MobiDB-lite"/>
    </source>
</evidence>